<evidence type="ECO:0000256" key="2">
    <source>
        <dbReference type="ARBA" id="ARBA00023172"/>
    </source>
</evidence>
<dbReference type="Proteomes" id="UP000002385">
    <property type="component" value="Chromosome"/>
</dbReference>
<dbReference type="PANTHER" id="PTHR30349">
    <property type="entry name" value="PHAGE INTEGRASE-RELATED"/>
    <property type="match status" value="1"/>
</dbReference>
<name>B7KTI3_METC4</name>
<gene>
    <name evidence="5" type="ordered locus">Mchl_1646</name>
</gene>
<proteinExistence type="predicted"/>
<dbReference type="InterPro" id="IPR002104">
    <property type="entry name" value="Integrase_catalytic"/>
</dbReference>
<dbReference type="GO" id="GO:0003677">
    <property type="term" value="F:DNA binding"/>
    <property type="evidence" value="ECO:0007669"/>
    <property type="project" value="InterPro"/>
</dbReference>
<keyword evidence="1" id="KW-0229">DNA integration</keyword>
<organism evidence="5 6">
    <name type="scientific">Methylorubrum extorquens (strain CM4 / NCIMB 13688)</name>
    <name type="common">Methylobacterium extorquens</name>
    <dbReference type="NCBI Taxonomy" id="440085"/>
    <lineage>
        <taxon>Bacteria</taxon>
        <taxon>Pseudomonadati</taxon>
        <taxon>Pseudomonadota</taxon>
        <taxon>Alphaproteobacteria</taxon>
        <taxon>Hyphomicrobiales</taxon>
        <taxon>Methylobacteriaceae</taxon>
        <taxon>Methylorubrum</taxon>
    </lineage>
</organism>
<dbReference type="Gene3D" id="1.10.443.10">
    <property type="entry name" value="Intergrase catalytic core"/>
    <property type="match status" value="1"/>
</dbReference>
<dbReference type="InterPro" id="IPR050090">
    <property type="entry name" value="Tyrosine_recombinase_XerCD"/>
</dbReference>
<feature type="compositionally biased region" description="Basic and acidic residues" evidence="3">
    <location>
        <begin position="57"/>
        <end position="70"/>
    </location>
</feature>
<dbReference type="SUPFAM" id="SSF56349">
    <property type="entry name" value="DNA breaking-rejoining enzymes"/>
    <property type="match status" value="1"/>
</dbReference>
<dbReference type="HOGENOM" id="CLU_027562_11_0_5"/>
<dbReference type="KEGG" id="mch:Mchl_1646"/>
<dbReference type="InterPro" id="IPR013762">
    <property type="entry name" value="Integrase-like_cat_sf"/>
</dbReference>
<dbReference type="PANTHER" id="PTHR30349:SF64">
    <property type="entry name" value="PROPHAGE INTEGRASE INTD-RELATED"/>
    <property type="match status" value="1"/>
</dbReference>
<evidence type="ECO:0000313" key="5">
    <source>
        <dbReference type="EMBL" id="ACK82510.1"/>
    </source>
</evidence>
<dbReference type="GO" id="GO:0006310">
    <property type="term" value="P:DNA recombination"/>
    <property type="evidence" value="ECO:0007669"/>
    <property type="project" value="UniProtKB-KW"/>
</dbReference>
<reference evidence="6" key="1">
    <citation type="submission" date="2008-12" db="EMBL/GenBank/DDBJ databases">
        <title>Complete sequence of chromosome of Methylobacterium chloromethanicum CM4.</title>
        <authorList>
            <consortium name="US DOE Joint Genome Institute"/>
            <person name="Lucas S."/>
            <person name="Copeland A."/>
            <person name="Lapidus A."/>
            <person name="Glavina del Rio T."/>
            <person name="Dalin E."/>
            <person name="Tice H."/>
            <person name="Bruce D."/>
            <person name="Goodwin L."/>
            <person name="Pitluck S."/>
            <person name="Chertkov O."/>
            <person name="Brettin T."/>
            <person name="Detter J.C."/>
            <person name="Han C."/>
            <person name="Larimer F."/>
            <person name="Land M."/>
            <person name="Hauser L."/>
            <person name="Kyrpides N."/>
            <person name="Mikhailova N."/>
            <person name="Marx C."/>
            <person name="Richardson P."/>
        </authorList>
    </citation>
    <scope>NUCLEOTIDE SEQUENCE [LARGE SCALE GENOMIC DNA]</scope>
    <source>
        <strain evidence="6">CM4 / NCIMB 13688</strain>
    </source>
</reference>
<dbReference type="PROSITE" id="PS51898">
    <property type="entry name" value="TYR_RECOMBINASE"/>
    <property type="match status" value="1"/>
</dbReference>
<dbReference type="InterPro" id="IPR011010">
    <property type="entry name" value="DNA_brk_join_enz"/>
</dbReference>
<evidence type="ECO:0000256" key="3">
    <source>
        <dbReference type="SAM" id="MobiDB-lite"/>
    </source>
</evidence>
<feature type="region of interest" description="Disordered" evidence="3">
    <location>
        <begin position="57"/>
        <end position="78"/>
    </location>
</feature>
<keyword evidence="2" id="KW-0233">DNA recombination</keyword>
<dbReference type="AlphaFoldDB" id="B7KTI3"/>
<dbReference type="EMBL" id="CP001298">
    <property type="protein sequence ID" value="ACK82510.1"/>
    <property type="molecule type" value="Genomic_DNA"/>
</dbReference>
<evidence type="ECO:0000259" key="4">
    <source>
        <dbReference type="PROSITE" id="PS51898"/>
    </source>
</evidence>
<dbReference type="GO" id="GO:0015074">
    <property type="term" value="P:DNA integration"/>
    <property type="evidence" value="ECO:0007669"/>
    <property type="project" value="UniProtKB-KW"/>
</dbReference>
<sequence length="330" mass="38111">MTVGTAAARYYTEVGQHAAKPRELLKNLDRIVEWIGNDTPIAEVTDEVVSRLVARRRGDQRRNAARDRAKGAKKRPSLGLLSAAQVNRSFTQILRRLLTRARKVWKEPLPEEPNWTAHMLSEPKERVRELRHDEEGKLESVERDDYRAPRLFAQITGLRRREVASLTWPQVDFNAAVIRVVGKGDKPHTLPITPELQALLWPLREHHPTAVFTYVCQRTRTCPRSKRRFVRGERYPITYEGLSTQIGRSIVKAGIEDFRLHDLRHTAASRFQRANKDLRLTQTLLNHSSPKMTVRYAHVNEDDMREALIQASLDNASRRTKSRRKSRSQA</sequence>
<dbReference type="Pfam" id="PF00589">
    <property type="entry name" value="Phage_integrase"/>
    <property type="match status" value="1"/>
</dbReference>
<reference evidence="5 6" key="2">
    <citation type="journal article" date="2012" name="J. Bacteriol.">
        <title>Complete genome sequences of six strains of the genus Methylobacterium.</title>
        <authorList>
            <person name="Marx C.J."/>
            <person name="Bringel F."/>
            <person name="Chistoserdova L."/>
            <person name="Moulin L."/>
            <person name="Farhan Ul Haque M."/>
            <person name="Fleischman D.E."/>
            <person name="Gruffaz C."/>
            <person name="Jourand P."/>
            <person name="Knief C."/>
            <person name="Lee M.C."/>
            <person name="Muller E.E."/>
            <person name="Nadalig T."/>
            <person name="Peyraud R."/>
            <person name="Roselli S."/>
            <person name="Russ L."/>
            <person name="Goodwin L.A."/>
            <person name="Ivanova N."/>
            <person name="Kyrpides N."/>
            <person name="Lajus A."/>
            <person name="Land M.L."/>
            <person name="Medigue C."/>
            <person name="Mikhailova N."/>
            <person name="Nolan M."/>
            <person name="Woyke T."/>
            <person name="Stolyar S."/>
            <person name="Vorholt J.A."/>
            <person name="Vuilleumier S."/>
        </authorList>
    </citation>
    <scope>NUCLEOTIDE SEQUENCE [LARGE SCALE GENOMIC DNA]</scope>
    <source>
        <strain evidence="6">CM4 / NCIMB 13688</strain>
    </source>
</reference>
<feature type="domain" description="Tyr recombinase" evidence="4">
    <location>
        <begin position="125"/>
        <end position="309"/>
    </location>
</feature>
<accession>B7KTI3</accession>
<protein>
    <submittedName>
        <fullName evidence="5">Integrase family protein</fullName>
    </submittedName>
</protein>
<dbReference type="CDD" id="cd00796">
    <property type="entry name" value="INT_Rci_Hp1_C"/>
    <property type="match status" value="1"/>
</dbReference>
<evidence type="ECO:0000256" key="1">
    <source>
        <dbReference type="ARBA" id="ARBA00022908"/>
    </source>
</evidence>
<evidence type="ECO:0000313" key="6">
    <source>
        <dbReference type="Proteomes" id="UP000002385"/>
    </source>
</evidence>